<evidence type="ECO:0000313" key="4">
    <source>
        <dbReference type="EMBL" id="EAQ14869.1"/>
    </source>
</evidence>
<evidence type="ECO:0000313" key="5">
    <source>
        <dbReference type="Proteomes" id="UP000002931"/>
    </source>
</evidence>
<dbReference type="Pfam" id="PF01551">
    <property type="entry name" value="Peptidase_M23"/>
    <property type="match status" value="1"/>
</dbReference>
<accession>A3VAC8</accession>
<dbReference type="AlphaFoldDB" id="A3VAC8"/>
<keyword evidence="1 2" id="KW-0732">Signal</keyword>
<evidence type="ECO:0000259" key="3">
    <source>
        <dbReference type="Pfam" id="PF01551"/>
    </source>
</evidence>
<gene>
    <name evidence="4" type="ORF">RB2654_19838</name>
</gene>
<feature type="chain" id="PRO_5002661603" evidence="2">
    <location>
        <begin position="20"/>
        <end position="326"/>
    </location>
</feature>
<dbReference type="PANTHER" id="PTHR21666">
    <property type="entry name" value="PEPTIDASE-RELATED"/>
    <property type="match status" value="1"/>
</dbReference>
<sequence length="326" mass="34574">MHALKLSISAVLIATPALARDPILNLPIDCTLGEDCFILQYTDADPGPGAADYTCGPMAYDGHRGTDFALYTFDAMEAGVDVLAPAPGVVRGVRDGMPDTGFDDTPPEILEGKDCGNGVLIDHGGGWETQMCHMKQGSVAVTNGQRVGMGTVLGQVGYSGRTQYPHVHVSIRQDGRVVDPFNTDEITACGEDDGDEDDLWAASPAYTGGGLISVGVGTEVPEYEDVKRGGVGGKQFSAEAPALVAWGFAYGGQQADVMEIAILRPDGSELVRSRALIAKKQVLYFRAAGKRLPEAGWPDGVYAVEVTLERGGEVLDRIETEVWVGR</sequence>
<dbReference type="GO" id="GO:0004222">
    <property type="term" value="F:metalloendopeptidase activity"/>
    <property type="evidence" value="ECO:0007669"/>
    <property type="project" value="TreeGrafter"/>
</dbReference>
<dbReference type="CDD" id="cd12797">
    <property type="entry name" value="M23_peptidase"/>
    <property type="match status" value="1"/>
</dbReference>
<dbReference type="InterPro" id="IPR016047">
    <property type="entry name" value="M23ase_b-sheet_dom"/>
</dbReference>
<dbReference type="EMBL" id="AAMT01000001">
    <property type="protein sequence ID" value="EAQ14869.1"/>
    <property type="molecule type" value="Genomic_DNA"/>
</dbReference>
<comment type="caution">
    <text evidence="4">The sequence shown here is derived from an EMBL/GenBank/DDBJ whole genome shotgun (WGS) entry which is preliminary data.</text>
</comment>
<evidence type="ECO:0000256" key="2">
    <source>
        <dbReference type="SAM" id="SignalP"/>
    </source>
</evidence>
<feature type="signal peptide" evidence="2">
    <location>
        <begin position="1"/>
        <end position="19"/>
    </location>
</feature>
<proteinExistence type="predicted"/>
<dbReference type="PANTHER" id="PTHR21666:SF289">
    <property type="entry name" value="L-ALA--D-GLU ENDOPEPTIDASE"/>
    <property type="match status" value="1"/>
</dbReference>
<dbReference type="Gene3D" id="2.70.70.10">
    <property type="entry name" value="Glucose Permease (Domain IIA)"/>
    <property type="match status" value="1"/>
</dbReference>
<dbReference type="OrthoDB" id="5489603at2"/>
<feature type="domain" description="M23ase beta-sheet core" evidence="3">
    <location>
        <begin position="63"/>
        <end position="180"/>
    </location>
</feature>
<name>A3VAC8_9RHOB</name>
<dbReference type="Proteomes" id="UP000002931">
    <property type="component" value="Unassembled WGS sequence"/>
</dbReference>
<dbReference type="RefSeq" id="WP_008334802.1">
    <property type="nucleotide sequence ID" value="NZ_CH902578.1"/>
</dbReference>
<dbReference type="SUPFAM" id="SSF51261">
    <property type="entry name" value="Duplicated hybrid motif"/>
    <property type="match status" value="1"/>
</dbReference>
<dbReference type="InterPro" id="IPR050570">
    <property type="entry name" value="Cell_wall_metabolism_enzyme"/>
</dbReference>
<dbReference type="eggNOG" id="COG0739">
    <property type="taxonomic scope" value="Bacteria"/>
</dbReference>
<reference evidence="4 5" key="1">
    <citation type="journal article" date="2010" name="J. Bacteriol.">
        <title>Genome sequences of Pelagibaca bermudensis HTCC2601T and Maritimibacter alkaliphilus HTCC2654T, the type strains of two marine Roseobacter genera.</title>
        <authorList>
            <person name="Thrash J.C."/>
            <person name="Cho J.C."/>
            <person name="Ferriera S."/>
            <person name="Johnson J."/>
            <person name="Vergin K.L."/>
            <person name="Giovannoni S.J."/>
        </authorList>
    </citation>
    <scope>NUCLEOTIDE SEQUENCE [LARGE SCALE GENOMIC DNA]</scope>
    <source>
        <strain evidence="4 5">HTCC2654</strain>
    </source>
</reference>
<protein>
    <submittedName>
        <fullName evidence="4">Peptidase, M23/M37 family protein</fullName>
    </submittedName>
</protein>
<organism evidence="4 5">
    <name type="scientific">Maritimibacter alkaliphilus HTCC2654</name>
    <dbReference type="NCBI Taxonomy" id="314271"/>
    <lineage>
        <taxon>Bacteria</taxon>
        <taxon>Pseudomonadati</taxon>
        <taxon>Pseudomonadota</taxon>
        <taxon>Alphaproteobacteria</taxon>
        <taxon>Rhodobacterales</taxon>
        <taxon>Roseobacteraceae</taxon>
        <taxon>Maritimibacter</taxon>
    </lineage>
</organism>
<keyword evidence="5" id="KW-1185">Reference proteome</keyword>
<evidence type="ECO:0000256" key="1">
    <source>
        <dbReference type="ARBA" id="ARBA00022729"/>
    </source>
</evidence>
<dbReference type="STRING" id="314271.RB2654_19838"/>
<dbReference type="InterPro" id="IPR011055">
    <property type="entry name" value="Dup_hybrid_motif"/>
</dbReference>
<dbReference type="HOGENOM" id="CLU_073817_0_0_5"/>